<evidence type="ECO:0000313" key="3">
    <source>
        <dbReference type="EMBL" id="EFJ00605.1"/>
    </source>
</evidence>
<accession>D8PUM7</accession>
<feature type="region of interest" description="Disordered" evidence="2">
    <location>
        <begin position="87"/>
        <end position="176"/>
    </location>
</feature>
<dbReference type="Proteomes" id="UP000007431">
    <property type="component" value="Unassembled WGS sequence"/>
</dbReference>
<gene>
    <name evidence="3" type="ORF">SCHCODRAFT_233016</name>
</gene>
<dbReference type="OrthoDB" id="10521394at2759"/>
<evidence type="ECO:0000313" key="4">
    <source>
        <dbReference type="Proteomes" id="UP000007431"/>
    </source>
</evidence>
<feature type="compositionally biased region" description="Polar residues" evidence="2">
    <location>
        <begin position="43"/>
        <end position="56"/>
    </location>
</feature>
<keyword evidence="1" id="KW-0175">Coiled coil</keyword>
<dbReference type="AlphaFoldDB" id="D8PUM7"/>
<feature type="coiled-coil region" evidence="1">
    <location>
        <begin position="180"/>
        <end position="232"/>
    </location>
</feature>
<dbReference type="HOGENOM" id="CLU_1074245_0_0_1"/>
<feature type="compositionally biased region" description="Low complexity" evidence="2">
    <location>
        <begin position="11"/>
        <end position="25"/>
    </location>
</feature>
<evidence type="ECO:0000256" key="2">
    <source>
        <dbReference type="SAM" id="MobiDB-lite"/>
    </source>
</evidence>
<feature type="compositionally biased region" description="Polar residues" evidence="2">
    <location>
        <begin position="107"/>
        <end position="120"/>
    </location>
</feature>
<reference evidence="3 4" key="1">
    <citation type="journal article" date="2010" name="Nat. Biotechnol.">
        <title>Genome sequence of the model mushroom Schizophyllum commune.</title>
        <authorList>
            <person name="Ohm R.A."/>
            <person name="de Jong J.F."/>
            <person name="Lugones L.G."/>
            <person name="Aerts A."/>
            <person name="Kothe E."/>
            <person name="Stajich J.E."/>
            <person name="de Vries R.P."/>
            <person name="Record E."/>
            <person name="Levasseur A."/>
            <person name="Baker S.E."/>
            <person name="Bartholomew K.A."/>
            <person name="Coutinho P.M."/>
            <person name="Erdmann S."/>
            <person name="Fowler T.J."/>
            <person name="Gathman A.C."/>
            <person name="Lombard V."/>
            <person name="Henrissat B."/>
            <person name="Knabe N."/>
            <person name="Kuees U."/>
            <person name="Lilly W.W."/>
            <person name="Lindquist E."/>
            <person name="Lucas S."/>
            <person name="Magnuson J.K."/>
            <person name="Piumi F."/>
            <person name="Raudaskoski M."/>
            <person name="Salamov A."/>
            <person name="Schmutz J."/>
            <person name="Schwarze F.W.M.R."/>
            <person name="vanKuyk P.A."/>
            <person name="Horton J.S."/>
            <person name="Grigoriev I.V."/>
            <person name="Woesten H.A.B."/>
        </authorList>
    </citation>
    <scope>NUCLEOTIDE SEQUENCE [LARGE SCALE GENOMIC DNA]</scope>
    <source>
        <strain evidence="4">H4-8 / FGSC 9210</strain>
    </source>
</reference>
<feature type="compositionally biased region" description="Polar residues" evidence="2">
    <location>
        <begin position="1"/>
        <end position="10"/>
    </location>
</feature>
<sequence>MGIPSTSRTSKPAATKPIAAATRKASTSDKDKRSAALKHSSKRPSTTESAKGSNANADPDKFTCKRCGALVLDCKNLKVTELLNAPRKAMQDHKRKCSGAPHPNFNVARSPSTATSSKPARTSYIVRGTKSRRDTAIDAKRPAAAGNSRPSSKPSTSSAVPSRPTRPKPKAACTKAPSKFDLYLREIDEAERARKEAEARANAEFIIDRGRKRRLEAEMAAKEKEEKATMDAAMEIIYGGKSKKVDDEAMPAAKRQRTA</sequence>
<dbReference type="VEuPathDB" id="FungiDB:SCHCODRAFT_02522487"/>
<proteinExistence type="predicted"/>
<dbReference type="RefSeq" id="XP_003035507.1">
    <property type="nucleotide sequence ID" value="XM_003035461.1"/>
</dbReference>
<dbReference type="KEGG" id="scm:SCHCO_02522487"/>
<feature type="compositionally biased region" description="Low complexity" evidence="2">
    <location>
        <begin position="148"/>
        <end position="162"/>
    </location>
</feature>
<dbReference type="InParanoid" id="D8PUM7"/>
<feature type="compositionally biased region" description="Basic and acidic residues" evidence="2">
    <location>
        <begin position="131"/>
        <end position="141"/>
    </location>
</feature>
<organism evidence="4">
    <name type="scientific">Schizophyllum commune (strain H4-8 / FGSC 9210)</name>
    <name type="common">Split gill fungus</name>
    <dbReference type="NCBI Taxonomy" id="578458"/>
    <lineage>
        <taxon>Eukaryota</taxon>
        <taxon>Fungi</taxon>
        <taxon>Dikarya</taxon>
        <taxon>Basidiomycota</taxon>
        <taxon>Agaricomycotina</taxon>
        <taxon>Agaricomycetes</taxon>
        <taxon>Agaricomycetidae</taxon>
        <taxon>Agaricales</taxon>
        <taxon>Schizophyllaceae</taxon>
        <taxon>Schizophyllum</taxon>
    </lineage>
</organism>
<name>D8PUM7_SCHCM</name>
<dbReference type="GeneID" id="9586931"/>
<protein>
    <submittedName>
        <fullName evidence="3">Uncharacterized protein</fullName>
    </submittedName>
</protein>
<dbReference type="EMBL" id="GL377303">
    <property type="protein sequence ID" value="EFJ00605.1"/>
    <property type="molecule type" value="Genomic_DNA"/>
</dbReference>
<feature type="region of interest" description="Disordered" evidence="2">
    <location>
        <begin position="1"/>
        <end position="62"/>
    </location>
</feature>
<evidence type="ECO:0000256" key="1">
    <source>
        <dbReference type="SAM" id="Coils"/>
    </source>
</evidence>
<keyword evidence="4" id="KW-1185">Reference proteome</keyword>